<protein>
    <submittedName>
        <fullName evidence="4">EAL domain-containing protein</fullName>
    </submittedName>
</protein>
<dbReference type="Pfam" id="PF13185">
    <property type="entry name" value="GAF_2"/>
    <property type="match status" value="1"/>
</dbReference>
<dbReference type="PROSITE" id="PS50883">
    <property type="entry name" value="EAL"/>
    <property type="match status" value="1"/>
</dbReference>
<dbReference type="Pfam" id="PF00990">
    <property type="entry name" value="GGDEF"/>
    <property type="match status" value="1"/>
</dbReference>
<dbReference type="InterPro" id="IPR052155">
    <property type="entry name" value="Biofilm_reg_signaling"/>
</dbReference>
<dbReference type="PANTHER" id="PTHR44757">
    <property type="entry name" value="DIGUANYLATE CYCLASE DGCP"/>
    <property type="match status" value="1"/>
</dbReference>
<proteinExistence type="predicted"/>
<dbReference type="Proteomes" id="UP000286482">
    <property type="component" value="Unassembled WGS sequence"/>
</dbReference>
<dbReference type="NCBIfam" id="TIGR00254">
    <property type="entry name" value="GGDEF"/>
    <property type="match status" value="1"/>
</dbReference>
<evidence type="ECO:0000313" key="5">
    <source>
        <dbReference type="Proteomes" id="UP000286482"/>
    </source>
</evidence>
<evidence type="ECO:0000259" key="2">
    <source>
        <dbReference type="PROSITE" id="PS50883"/>
    </source>
</evidence>
<dbReference type="SMART" id="SM00267">
    <property type="entry name" value="GGDEF"/>
    <property type="match status" value="1"/>
</dbReference>
<dbReference type="InterPro" id="IPR000700">
    <property type="entry name" value="PAS-assoc_C"/>
</dbReference>
<dbReference type="EMBL" id="RAQO01000004">
    <property type="protein sequence ID" value="RKF19870.1"/>
    <property type="molecule type" value="Genomic_DNA"/>
</dbReference>
<gene>
    <name evidence="4" type="ORF">DBZ36_05270</name>
</gene>
<dbReference type="Gene3D" id="3.30.450.40">
    <property type="match status" value="1"/>
</dbReference>
<reference evidence="4 5" key="1">
    <citation type="submission" date="2018-09" db="EMBL/GenBank/DDBJ databases">
        <authorList>
            <person name="Wang Z."/>
        </authorList>
    </citation>
    <scope>NUCLEOTIDE SEQUENCE [LARGE SCALE GENOMIC DNA]</scope>
    <source>
        <strain evidence="4 5">ALS 81</strain>
    </source>
</reference>
<sequence length="757" mass="85085">MSVVEENFESVSYLSELLEIQQRVVAQIALSGNLHETLDLICRGIEQIFSESAAKSSVLLLNGNQLLHGAAPSLPKAYCDIIDGVTIGPSVGSCGTAAFSKSRYVAQDISSDPKWVNFKSVAQTYQLAACWSTPIISTDNKVLGTFAVYYDYPNAPTASELKVIDRFTNLTGLAIEKDKSFTRERELNTELEYSHSKILAITHVLPDQLYIYDEDARCVDFYGSDASKRFTPSKNLMGQLVLSNGVDHCTSQDAIARTLQTGDMHIFEYQKQRNGKTYYFESRITPVDEYLIDSRKKSYVLWLVRDITDRKEAEQKIQELAYHDLLTNLPNRRYLLNQLQKLMEKAALENSIGALLYLDLDNFKGVNDSMGHSAGDTLLKDICSRLSIKLNPNDTFARIGGDEFVILLSEFSYESARVASMAANMSEILMAQLSKPFDVCGRNVIIEASIGITLIGSDETHADEILMRADTAMYSAKRTAQKNYCFFDPALHESLKKRFEIESQLKDAINKREIVTYFQPQVTANGELQGVEALVRWNHPDKRLVSPIEFVAVAEEIGVIDSLQRVVMEDCCALFRTLQSQGRLTPNFRVSINMSAIQFRNVNLSEDLTQLFLQEGVAPSFITLELTESMLVEEIDGAIKQMQALKAKGFRLSIDDFGTGYSSLAYLQTFPIDELKIDKSFLDKMDSANIGTGIIDTIITLAEHLNFEVVAEGVEHQGQLDYLRQKHITAMQGYFFARPMPAESLYEWIEDDLDNIY</sequence>
<dbReference type="InterPro" id="IPR001633">
    <property type="entry name" value="EAL_dom"/>
</dbReference>
<dbReference type="SUPFAM" id="SSF55785">
    <property type="entry name" value="PYP-like sensor domain (PAS domain)"/>
    <property type="match status" value="1"/>
</dbReference>
<dbReference type="SUPFAM" id="SSF55073">
    <property type="entry name" value="Nucleotide cyclase"/>
    <property type="match status" value="1"/>
</dbReference>
<dbReference type="SUPFAM" id="SSF55781">
    <property type="entry name" value="GAF domain-like"/>
    <property type="match status" value="1"/>
</dbReference>
<evidence type="ECO:0000313" key="4">
    <source>
        <dbReference type="EMBL" id="RKF19870.1"/>
    </source>
</evidence>
<dbReference type="Gene3D" id="3.30.70.270">
    <property type="match status" value="1"/>
</dbReference>
<feature type="domain" description="GGDEF" evidence="3">
    <location>
        <begin position="351"/>
        <end position="489"/>
    </location>
</feature>
<dbReference type="InterPro" id="IPR003018">
    <property type="entry name" value="GAF"/>
</dbReference>
<dbReference type="PROSITE" id="PS50113">
    <property type="entry name" value="PAC"/>
    <property type="match status" value="1"/>
</dbReference>
<dbReference type="Pfam" id="PF00563">
    <property type="entry name" value="EAL"/>
    <property type="match status" value="1"/>
</dbReference>
<dbReference type="InterPro" id="IPR029016">
    <property type="entry name" value="GAF-like_dom_sf"/>
</dbReference>
<evidence type="ECO:0000259" key="1">
    <source>
        <dbReference type="PROSITE" id="PS50113"/>
    </source>
</evidence>
<dbReference type="SUPFAM" id="SSF141868">
    <property type="entry name" value="EAL domain-like"/>
    <property type="match status" value="1"/>
</dbReference>
<dbReference type="Gene3D" id="3.30.450.20">
    <property type="entry name" value="PAS domain"/>
    <property type="match status" value="1"/>
</dbReference>
<dbReference type="InterPro" id="IPR029787">
    <property type="entry name" value="Nucleotide_cyclase"/>
</dbReference>
<dbReference type="PANTHER" id="PTHR44757:SF2">
    <property type="entry name" value="BIOFILM ARCHITECTURE MAINTENANCE PROTEIN MBAA"/>
    <property type="match status" value="1"/>
</dbReference>
<dbReference type="InterPro" id="IPR035965">
    <property type="entry name" value="PAS-like_dom_sf"/>
</dbReference>
<dbReference type="CDD" id="cd01949">
    <property type="entry name" value="GGDEF"/>
    <property type="match status" value="1"/>
</dbReference>
<dbReference type="InterPro" id="IPR035919">
    <property type="entry name" value="EAL_sf"/>
</dbReference>
<name>A0A420EGT2_9ALTE</name>
<evidence type="ECO:0000259" key="3">
    <source>
        <dbReference type="PROSITE" id="PS50887"/>
    </source>
</evidence>
<feature type="domain" description="PAC" evidence="1">
    <location>
        <begin position="260"/>
        <end position="319"/>
    </location>
</feature>
<feature type="domain" description="EAL" evidence="2">
    <location>
        <begin position="498"/>
        <end position="753"/>
    </location>
</feature>
<keyword evidence="5" id="KW-1185">Reference proteome</keyword>
<dbReference type="OrthoDB" id="6597954at2"/>
<dbReference type="CDD" id="cd01948">
    <property type="entry name" value="EAL"/>
    <property type="match status" value="1"/>
</dbReference>
<dbReference type="PROSITE" id="PS50887">
    <property type="entry name" value="GGDEF"/>
    <property type="match status" value="1"/>
</dbReference>
<organism evidence="4 5">
    <name type="scientific">Alginatibacterium sediminis</name>
    <dbReference type="NCBI Taxonomy" id="2164068"/>
    <lineage>
        <taxon>Bacteria</taxon>
        <taxon>Pseudomonadati</taxon>
        <taxon>Pseudomonadota</taxon>
        <taxon>Gammaproteobacteria</taxon>
        <taxon>Alteromonadales</taxon>
        <taxon>Alteromonadaceae</taxon>
        <taxon>Alginatibacterium</taxon>
    </lineage>
</organism>
<dbReference type="SMART" id="SM00052">
    <property type="entry name" value="EAL"/>
    <property type="match status" value="1"/>
</dbReference>
<dbReference type="InterPro" id="IPR043128">
    <property type="entry name" value="Rev_trsase/Diguanyl_cyclase"/>
</dbReference>
<dbReference type="RefSeq" id="WP_120353874.1">
    <property type="nucleotide sequence ID" value="NZ_RAQO01000004.1"/>
</dbReference>
<dbReference type="AlphaFoldDB" id="A0A420EGT2"/>
<comment type="caution">
    <text evidence="4">The sequence shown here is derived from an EMBL/GenBank/DDBJ whole genome shotgun (WGS) entry which is preliminary data.</text>
</comment>
<accession>A0A420EGT2</accession>
<dbReference type="InterPro" id="IPR000160">
    <property type="entry name" value="GGDEF_dom"/>
</dbReference>
<dbReference type="Gene3D" id="3.20.20.450">
    <property type="entry name" value="EAL domain"/>
    <property type="match status" value="1"/>
</dbReference>